<proteinExistence type="predicted"/>
<protein>
    <submittedName>
        <fullName evidence="4">Glycosyltransferase</fullName>
    </submittedName>
</protein>
<dbReference type="InterPro" id="IPR028098">
    <property type="entry name" value="Glyco_trans_4-like_N"/>
</dbReference>
<reference evidence="4 5" key="1">
    <citation type="journal article" date="2015" name="Nature">
        <title>rRNA introns, odd ribosomes, and small enigmatic genomes across a large radiation of phyla.</title>
        <authorList>
            <person name="Brown C.T."/>
            <person name="Hug L.A."/>
            <person name="Thomas B.C."/>
            <person name="Sharon I."/>
            <person name="Castelle C.J."/>
            <person name="Singh A."/>
            <person name="Wilkins M.J."/>
            <person name="Williams K.H."/>
            <person name="Banfield J.F."/>
        </authorList>
    </citation>
    <scope>NUCLEOTIDE SEQUENCE [LARGE SCALE GENOMIC DNA]</scope>
</reference>
<dbReference type="CDD" id="cd03809">
    <property type="entry name" value="GT4_MtfB-like"/>
    <property type="match status" value="1"/>
</dbReference>
<keyword evidence="1 4" id="KW-0808">Transferase</keyword>
<dbReference type="PANTHER" id="PTHR46401">
    <property type="entry name" value="GLYCOSYLTRANSFERASE WBBK-RELATED"/>
    <property type="match status" value="1"/>
</dbReference>
<dbReference type="GO" id="GO:0016757">
    <property type="term" value="F:glycosyltransferase activity"/>
    <property type="evidence" value="ECO:0007669"/>
    <property type="project" value="InterPro"/>
</dbReference>
<gene>
    <name evidence="4" type="ORF">UT23_C0030G0004</name>
</gene>
<name>A0A0G0PE93_9BACT</name>
<organism evidence="4 5">
    <name type="scientific">Candidatus Woesebacteria bacterium GW2011_GWA1_39_12</name>
    <dbReference type="NCBI Taxonomy" id="1618549"/>
    <lineage>
        <taxon>Bacteria</taxon>
        <taxon>Candidatus Woeseibacteriota</taxon>
    </lineage>
</organism>
<evidence type="ECO:0000259" key="3">
    <source>
        <dbReference type="Pfam" id="PF13439"/>
    </source>
</evidence>
<evidence type="ECO:0000259" key="2">
    <source>
        <dbReference type="Pfam" id="PF00534"/>
    </source>
</evidence>
<comment type="caution">
    <text evidence="4">The sequence shown here is derived from an EMBL/GenBank/DDBJ whole genome shotgun (WGS) entry which is preliminary data.</text>
</comment>
<dbReference type="Proteomes" id="UP000034325">
    <property type="component" value="Unassembled WGS sequence"/>
</dbReference>
<feature type="domain" description="Glycosyl transferase family 1" evidence="2">
    <location>
        <begin position="157"/>
        <end position="318"/>
    </location>
</feature>
<dbReference type="Pfam" id="PF13439">
    <property type="entry name" value="Glyco_transf_4"/>
    <property type="match status" value="1"/>
</dbReference>
<evidence type="ECO:0000313" key="5">
    <source>
        <dbReference type="Proteomes" id="UP000034325"/>
    </source>
</evidence>
<dbReference type="Gene3D" id="3.40.50.2000">
    <property type="entry name" value="Glycogen Phosphorylase B"/>
    <property type="match status" value="2"/>
</dbReference>
<dbReference type="EMBL" id="LBWA01000030">
    <property type="protein sequence ID" value="KKQ96479.1"/>
    <property type="molecule type" value="Genomic_DNA"/>
</dbReference>
<sequence length="341" mass="38686">MKIAIDISPLQSGHKNRGVGFYTKNLVEALGDKVEAVDFKKTDLSKYDIVHYPYFNPFVLSFPLFKKNKTVITIHDLIPLIYPNHYPPGFWGKIKFWLQKLALKNVEAIITDTETSKKDIVRFLGISAEKVFPIHLAPAKHFRVVNSKQKAIMKKKYALPDRFVLYVGDVNFNKNIPNLVRASKISRLPLVIVGKQAAEIENQDLSHPELFHLKKILLELKSEHVIRLGFVSDEDLVVIYNLAAVYCQPSFYEGFGLPVLEAFACGTPVVAAKTQALVEIGEPACLFANPAKPKDLAEKLKLVIENKNLRNQLVETGKILVKNYSWEKTARETLRVYDEKV</sequence>
<feature type="domain" description="Glycosyltransferase subfamily 4-like N-terminal" evidence="3">
    <location>
        <begin position="45"/>
        <end position="135"/>
    </location>
</feature>
<evidence type="ECO:0000313" key="4">
    <source>
        <dbReference type="EMBL" id="KKQ96479.1"/>
    </source>
</evidence>
<dbReference type="AlphaFoldDB" id="A0A0G0PE93"/>
<evidence type="ECO:0000256" key="1">
    <source>
        <dbReference type="ARBA" id="ARBA00022679"/>
    </source>
</evidence>
<dbReference type="GO" id="GO:0009103">
    <property type="term" value="P:lipopolysaccharide biosynthetic process"/>
    <property type="evidence" value="ECO:0007669"/>
    <property type="project" value="TreeGrafter"/>
</dbReference>
<dbReference type="Pfam" id="PF00534">
    <property type="entry name" value="Glycos_transf_1"/>
    <property type="match status" value="1"/>
</dbReference>
<accession>A0A0G0PE93</accession>
<dbReference type="PANTHER" id="PTHR46401:SF2">
    <property type="entry name" value="GLYCOSYLTRANSFERASE WBBK-RELATED"/>
    <property type="match status" value="1"/>
</dbReference>
<dbReference type="InterPro" id="IPR001296">
    <property type="entry name" value="Glyco_trans_1"/>
</dbReference>
<dbReference type="SUPFAM" id="SSF53756">
    <property type="entry name" value="UDP-Glycosyltransferase/glycogen phosphorylase"/>
    <property type="match status" value="1"/>
</dbReference>